<feature type="active site" description="Proton donor" evidence="1">
    <location>
        <position position="201"/>
    </location>
</feature>
<name>I3TSP3_TISMK</name>
<evidence type="ECO:0000313" key="3">
    <source>
        <dbReference type="Proteomes" id="UP000005258"/>
    </source>
</evidence>
<proteinExistence type="inferred from homology"/>
<comment type="similarity">
    <text evidence="1">Belongs to the maleate isomerase family.</text>
</comment>
<dbReference type="InterPro" id="IPR026286">
    <property type="entry name" value="MaiA/AMDase"/>
</dbReference>
<comment type="function">
    <text evidence="1">Catalyzes cis-trans isomerization of the C2-C3 double bond in maleate to yield fumarate.</text>
</comment>
<comment type="catalytic activity">
    <reaction evidence="1">
        <text>maleate = fumarate</text>
        <dbReference type="Rhea" id="RHEA:13169"/>
        <dbReference type="ChEBI" id="CHEBI:29806"/>
        <dbReference type="ChEBI" id="CHEBI:30780"/>
        <dbReference type="EC" id="5.2.1.1"/>
    </reaction>
</comment>
<dbReference type="Pfam" id="PF17645">
    <property type="entry name" value="Amdase"/>
    <property type="match status" value="1"/>
</dbReference>
<sequence length="250" mass="26617">MTTPRIHRIGQIVPSSNTTMETEIPAFLNRWSAARDDLRFTFHASRMRMKHVTLDELAAMDADSRRCAAELSDAPIDVAGYACLVAIMAMGPGYHRSSEAALGAIAAEGGRPFPVVTSAGALCDELTRLGHRRVSLLMPYADGLARIVADYVAAEGIEVVDYRNFSVTDNQEVGRIPGDRLLAALGDLDTDGADCVVMSACVQMPSFDVLAAAGQRLGKPVTSTAECTARSMLRRLGYDPGPLVATSSAG</sequence>
<dbReference type="HAMAP" id="MF_00943">
    <property type="entry name" value="Maleate_isomerase"/>
    <property type="match status" value="1"/>
</dbReference>
<dbReference type="AlphaFoldDB" id="I3TSP3"/>
<protein>
    <recommendedName>
        <fullName evidence="1">Maleate isomerase</fullName>
        <ecNumber evidence="1">5.2.1.1</ecNumber>
    </recommendedName>
    <alternativeName>
        <fullName evidence="1">Maleate cis-trans isomerase</fullName>
    </alternativeName>
</protein>
<feature type="binding site" evidence="1">
    <location>
        <begin position="83"/>
        <end position="85"/>
    </location>
    <ligand>
        <name>substrate</name>
    </ligand>
</feature>
<comment type="miscellaneous">
    <text evidence="1">Reaction is initiated by nucleophilic attack of cysteine at the double bond, yielding a covalent succinylcysteine-like intermediate.</text>
</comment>
<keyword evidence="2" id="KW-0614">Plasmid</keyword>
<dbReference type="InterPro" id="IPR028615">
    <property type="entry name" value="Maleate_isomerase"/>
</dbReference>
<dbReference type="GO" id="GO:0050076">
    <property type="term" value="F:maleate isomerase activity"/>
    <property type="evidence" value="ECO:0007669"/>
    <property type="project" value="UniProtKB-UniRule"/>
</dbReference>
<keyword evidence="1 2" id="KW-0413">Isomerase</keyword>
<dbReference type="KEGG" id="tmo:TMO_a0378"/>
<feature type="binding site" evidence="1">
    <location>
        <position position="17"/>
    </location>
    <ligand>
        <name>substrate</name>
    </ligand>
</feature>
<dbReference type="EMBL" id="CP003237">
    <property type="protein sequence ID" value="AFK55781.1"/>
    <property type="molecule type" value="Genomic_DNA"/>
</dbReference>
<dbReference type="PIRSF" id="PIRSF015736">
    <property type="entry name" value="MI"/>
    <property type="match status" value="1"/>
</dbReference>
<feature type="active site" description="Nucleophile" evidence="1">
    <location>
        <position position="83"/>
    </location>
</feature>
<geneLocation type="plasmid" evidence="2 3">
    <name>pTM1</name>
</geneLocation>
<accession>I3TSP3</accession>
<organism evidence="2 3">
    <name type="scientific">Tistrella mobilis (strain KA081020-065)</name>
    <dbReference type="NCBI Taxonomy" id="1110502"/>
    <lineage>
        <taxon>Bacteria</taxon>
        <taxon>Pseudomonadati</taxon>
        <taxon>Pseudomonadota</taxon>
        <taxon>Alphaproteobacteria</taxon>
        <taxon>Geminicoccales</taxon>
        <taxon>Geminicoccaceae</taxon>
        <taxon>Tistrella</taxon>
    </lineage>
</organism>
<dbReference type="Proteomes" id="UP000005258">
    <property type="component" value="Plasmid pTM1"/>
</dbReference>
<keyword evidence="3" id="KW-1185">Reference proteome</keyword>
<dbReference type="Gene3D" id="3.40.50.12500">
    <property type="match status" value="1"/>
</dbReference>
<comment type="subunit">
    <text evidence="1">Homodimer.</text>
</comment>
<evidence type="ECO:0000313" key="2">
    <source>
        <dbReference type="EMBL" id="AFK55781.1"/>
    </source>
</evidence>
<feature type="binding site" evidence="1">
    <location>
        <position position="140"/>
    </location>
    <ligand>
        <name>substrate</name>
    </ligand>
</feature>
<feature type="binding site" evidence="1">
    <location>
        <position position="170"/>
    </location>
    <ligand>
        <name>substrate</name>
    </ligand>
</feature>
<dbReference type="EC" id="5.2.1.1" evidence="1"/>
<evidence type="ECO:0000256" key="1">
    <source>
        <dbReference type="HAMAP-Rule" id="MF_00943"/>
    </source>
</evidence>
<gene>
    <name evidence="1" type="primary">maiA</name>
    <name evidence="2" type="ordered locus">TMO_a0378</name>
</gene>
<dbReference type="PATRIC" id="fig|1110502.3.peg.4028"/>
<dbReference type="HOGENOM" id="CLU_068086_0_0_5"/>
<reference evidence="2 3" key="1">
    <citation type="journal article" date="2012" name="J. Am. Chem. Soc.">
        <title>Bacterial biosynthesis and maturation of the didemnin anti-cancer agents.</title>
        <authorList>
            <person name="Xu Y."/>
            <person name="Kersten R.D."/>
            <person name="Nam S.J."/>
            <person name="Lu L."/>
            <person name="Al-Suwailem A.M."/>
            <person name="Zheng H."/>
            <person name="Fenical W."/>
            <person name="Dorrestein P.C."/>
            <person name="Moore B.S."/>
            <person name="Qian P.Y."/>
        </authorList>
    </citation>
    <scope>NUCLEOTIDE SEQUENCE [LARGE SCALE GENOMIC DNA]</scope>
    <source>
        <strain evidence="2 3">KA081020-065</strain>
    </source>
</reference>
<feature type="modified residue" description="S-(2-succinyl)cysteine" evidence="1">
    <location>
        <position position="83"/>
    </location>
</feature>
<dbReference type="RefSeq" id="WP_014747458.1">
    <property type="nucleotide sequence ID" value="NC_017957.2"/>
</dbReference>
<feature type="binding site" evidence="1">
    <location>
        <begin position="202"/>
        <end position="203"/>
    </location>
    <ligand>
        <name>substrate</name>
    </ligand>
</feature>
<dbReference type="InterPro" id="IPR053714">
    <property type="entry name" value="Iso_Racemase_Enz_sf"/>
</dbReference>
<dbReference type="PANTHER" id="PTHR40267">
    <property type="entry name" value="BLR3294 PROTEIN"/>
    <property type="match status" value="1"/>
</dbReference>
<dbReference type="PANTHER" id="PTHR40267:SF1">
    <property type="entry name" value="BLR3294 PROTEIN"/>
    <property type="match status" value="1"/>
</dbReference>